<feature type="domain" description="D-isomer specific 2-hydroxyacid dehydrogenase NAD-binding" evidence="6">
    <location>
        <begin position="124"/>
        <end position="297"/>
    </location>
</feature>
<dbReference type="AlphaFoldDB" id="A0A8T0PRN1"/>
<dbReference type="InterPro" id="IPR006140">
    <property type="entry name" value="D-isomer_DH_NAD-bd"/>
</dbReference>
<dbReference type="SUPFAM" id="SSF52283">
    <property type="entry name" value="Formate/glycerate dehydrogenase catalytic domain-like"/>
    <property type="match status" value="1"/>
</dbReference>
<evidence type="ECO:0000259" key="6">
    <source>
        <dbReference type="Pfam" id="PF02826"/>
    </source>
</evidence>
<dbReference type="PANTHER" id="PTHR10996">
    <property type="entry name" value="2-HYDROXYACID DEHYDROGENASE-RELATED"/>
    <property type="match status" value="1"/>
</dbReference>
<protein>
    <submittedName>
        <fullName evidence="7">Uncharacterized protein</fullName>
    </submittedName>
</protein>
<evidence type="ECO:0000313" key="7">
    <source>
        <dbReference type="EMBL" id="KAG2564653.1"/>
    </source>
</evidence>
<reference evidence="7" key="1">
    <citation type="submission" date="2020-05" db="EMBL/GenBank/DDBJ databases">
        <title>WGS assembly of Panicum virgatum.</title>
        <authorList>
            <person name="Lovell J.T."/>
            <person name="Jenkins J."/>
            <person name="Shu S."/>
            <person name="Juenger T.E."/>
            <person name="Schmutz J."/>
        </authorList>
    </citation>
    <scope>NUCLEOTIDE SEQUENCE</scope>
    <source>
        <strain evidence="7">AP13</strain>
    </source>
</reference>
<dbReference type="Pfam" id="PF00389">
    <property type="entry name" value="2-Hacid_dh"/>
    <property type="match status" value="1"/>
</dbReference>
<gene>
    <name evidence="7" type="ORF">PVAP13_7NG077845</name>
</gene>
<comment type="similarity">
    <text evidence="4">Belongs to the D-isomer specific 2-hydroxyacid dehydrogenase family.</text>
</comment>
<dbReference type="InterPro" id="IPR036291">
    <property type="entry name" value="NAD(P)-bd_dom_sf"/>
</dbReference>
<dbReference type="InterPro" id="IPR006139">
    <property type="entry name" value="D-isomer_2_OHA_DH_cat_dom"/>
</dbReference>
<evidence type="ECO:0000259" key="5">
    <source>
        <dbReference type="Pfam" id="PF00389"/>
    </source>
</evidence>
<dbReference type="FunFam" id="3.40.50.720:FF:000213">
    <property type="entry name" value="Putative 2-hydroxyacid dehydrogenase"/>
    <property type="match status" value="1"/>
</dbReference>
<dbReference type="Gene3D" id="3.40.50.720">
    <property type="entry name" value="NAD(P)-binding Rossmann-like Domain"/>
    <property type="match status" value="2"/>
</dbReference>
<dbReference type="InterPro" id="IPR050223">
    <property type="entry name" value="D-isomer_2-hydroxyacid_DH"/>
</dbReference>
<dbReference type="CDD" id="cd12156">
    <property type="entry name" value="HPPR"/>
    <property type="match status" value="1"/>
</dbReference>
<dbReference type="GO" id="GO:0030267">
    <property type="term" value="F:glyoxylate reductase (NADPH) activity"/>
    <property type="evidence" value="ECO:0007669"/>
    <property type="project" value="TreeGrafter"/>
</dbReference>
<comment type="caution">
    <text evidence="7">The sequence shown here is derived from an EMBL/GenBank/DDBJ whole genome shotgun (WGS) entry which is preliminary data.</text>
</comment>
<organism evidence="7 8">
    <name type="scientific">Panicum virgatum</name>
    <name type="common">Blackwell switchgrass</name>
    <dbReference type="NCBI Taxonomy" id="38727"/>
    <lineage>
        <taxon>Eukaryota</taxon>
        <taxon>Viridiplantae</taxon>
        <taxon>Streptophyta</taxon>
        <taxon>Embryophyta</taxon>
        <taxon>Tracheophyta</taxon>
        <taxon>Spermatophyta</taxon>
        <taxon>Magnoliopsida</taxon>
        <taxon>Liliopsida</taxon>
        <taxon>Poales</taxon>
        <taxon>Poaceae</taxon>
        <taxon>PACMAD clade</taxon>
        <taxon>Panicoideae</taxon>
        <taxon>Panicodae</taxon>
        <taxon>Paniceae</taxon>
        <taxon>Panicinae</taxon>
        <taxon>Panicum</taxon>
        <taxon>Panicum sect. Hiantes</taxon>
    </lineage>
</organism>
<dbReference type="GO" id="GO:0051287">
    <property type="term" value="F:NAD binding"/>
    <property type="evidence" value="ECO:0007669"/>
    <property type="project" value="InterPro"/>
</dbReference>
<evidence type="ECO:0000256" key="2">
    <source>
        <dbReference type="ARBA" id="ARBA00023002"/>
    </source>
</evidence>
<keyword evidence="2 4" id="KW-0560">Oxidoreductase</keyword>
<evidence type="ECO:0000256" key="1">
    <source>
        <dbReference type="ARBA" id="ARBA00022857"/>
    </source>
</evidence>
<sequence length="330" mass="34593">MGTTAGEPPAVHPAVLFIRRPGAPFSNAMHQRFGVLDSVASGEPLAAFLAAAAAMPDPPRAAVIMGGGVVRADASFLDAVPSIRCLVSTAAGVDHIDLAECARRGVAVANSGTVYSADVADHAVGMLVDVIRRVSAAERFVRRGLWPVQGDYALGSTLRGKRVGIIGFGNIGSLIAKRLEAIGCVIHYNSRGPKDSVAYKYFPDVHDLASESEVLVVACALNKETRHVVSKDVLEALGTDGIVINIGRGASIDEAELVIALKEGRIAGAGLDVFENEPAVPSDLLSMDNVVLTPHSAVFTLESRSDLCEHLICNLEAFFSGKPLLTPVLP</sequence>
<dbReference type="Pfam" id="PF02826">
    <property type="entry name" value="2-Hacid_dh_C"/>
    <property type="match status" value="1"/>
</dbReference>
<keyword evidence="1" id="KW-0521">NADP</keyword>
<dbReference type="GO" id="GO:0005829">
    <property type="term" value="C:cytosol"/>
    <property type="evidence" value="ECO:0007669"/>
    <property type="project" value="TreeGrafter"/>
</dbReference>
<evidence type="ECO:0000256" key="3">
    <source>
        <dbReference type="ARBA" id="ARBA00023027"/>
    </source>
</evidence>
<keyword evidence="3" id="KW-0520">NAD</keyword>
<keyword evidence="8" id="KW-1185">Reference proteome</keyword>
<evidence type="ECO:0000256" key="4">
    <source>
        <dbReference type="RuleBase" id="RU003719"/>
    </source>
</evidence>
<feature type="domain" description="D-isomer specific 2-hydroxyacid dehydrogenase catalytic" evidence="5">
    <location>
        <begin position="61"/>
        <end position="328"/>
    </location>
</feature>
<evidence type="ECO:0000313" key="8">
    <source>
        <dbReference type="Proteomes" id="UP000823388"/>
    </source>
</evidence>
<name>A0A8T0PRN1_PANVG</name>
<dbReference type="EMBL" id="CM029050">
    <property type="protein sequence ID" value="KAG2564653.1"/>
    <property type="molecule type" value="Genomic_DNA"/>
</dbReference>
<proteinExistence type="inferred from homology"/>
<dbReference type="OrthoDB" id="298012at2759"/>
<dbReference type="PANTHER" id="PTHR10996:SF246">
    <property type="entry name" value="GLYOXYLATE_HYDROXYPYRUVATE REDUCTASE HPR3"/>
    <property type="match status" value="1"/>
</dbReference>
<dbReference type="GO" id="GO:0016618">
    <property type="term" value="F:hydroxypyruvate reductase [NAD(P)H] activity"/>
    <property type="evidence" value="ECO:0007669"/>
    <property type="project" value="TreeGrafter"/>
</dbReference>
<accession>A0A8T0PRN1</accession>
<dbReference type="Proteomes" id="UP000823388">
    <property type="component" value="Chromosome 7N"/>
</dbReference>
<dbReference type="SUPFAM" id="SSF51735">
    <property type="entry name" value="NAD(P)-binding Rossmann-fold domains"/>
    <property type="match status" value="1"/>
</dbReference>